<organism evidence="1 2">
    <name type="scientific">Kribbella aluminosa</name>
    <dbReference type="NCBI Taxonomy" id="416017"/>
    <lineage>
        <taxon>Bacteria</taxon>
        <taxon>Bacillati</taxon>
        <taxon>Actinomycetota</taxon>
        <taxon>Actinomycetes</taxon>
        <taxon>Propionibacteriales</taxon>
        <taxon>Kribbellaceae</taxon>
        <taxon>Kribbella</taxon>
    </lineage>
</organism>
<accession>A0ABS4UR21</accession>
<comment type="caution">
    <text evidence="1">The sequence shown here is derived from an EMBL/GenBank/DDBJ whole genome shotgun (WGS) entry which is preliminary data.</text>
</comment>
<sequence length="57" mass="6367">MTDTTRGLERDAAGWPILRAAQDIDCDGENPTTGRSCILGHHQGYHRDETGAEWLDR</sequence>
<gene>
    <name evidence="1" type="ORF">JOF29_005165</name>
</gene>
<dbReference type="RefSeq" id="WP_209696922.1">
    <property type="nucleotide sequence ID" value="NZ_BAAAVU010000001.1"/>
</dbReference>
<name>A0ABS4UR21_9ACTN</name>
<keyword evidence="2" id="KW-1185">Reference proteome</keyword>
<proteinExistence type="predicted"/>
<evidence type="ECO:0000313" key="1">
    <source>
        <dbReference type="EMBL" id="MBP2354055.1"/>
    </source>
</evidence>
<evidence type="ECO:0000313" key="2">
    <source>
        <dbReference type="Proteomes" id="UP000755585"/>
    </source>
</evidence>
<dbReference type="Proteomes" id="UP000755585">
    <property type="component" value="Unassembled WGS sequence"/>
</dbReference>
<dbReference type="EMBL" id="JAGINT010000002">
    <property type="protein sequence ID" value="MBP2354055.1"/>
    <property type="molecule type" value="Genomic_DNA"/>
</dbReference>
<reference evidence="1 2" key="1">
    <citation type="submission" date="2021-03" db="EMBL/GenBank/DDBJ databases">
        <title>Sequencing the genomes of 1000 actinobacteria strains.</title>
        <authorList>
            <person name="Klenk H.-P."/>
        </authorList>
    </citation>
    <scope>NUCLEOTIDE SEQUENCE [LARGE SCALE GENOMIC DNA]</scope>
    <source>
        <strain evidence="1 2">DSM 18824</strain>
    </source>
</reference>
<protein>
    <submittedName>
        <fullName evidence="1">Uncharacterized protein</fullName>
    </submittedName>
</protein>